<keyword evidence="5" id="KW-0067">ATP-binding</keyword>
<dbReference type="InterPro" id="IPR051852">
    <property type="entry name" value="Alpha-type_PK"/>
</dbReference>
<evidence type="ECO:0000256" key="1">
    <source>
        <dbReference type="ARBA" id="ARBA00022527"/>
    </source>
</evidence>
<dbReference type="Proteomes" id="UP000235371">
    <property type="component" value="Unassembled WGS sequence"/>
</dbReference>
<evidence type="ECO:0000256" key="2">
    <source>
        <dbReference type="ARBA" id="ARBA00022679"/>
    </source>
</evidence>
<feature type="domain" description="Alpha-type protein kinase" evidence="7">
    <location>
        <begin position="1"/>
        <end position="196"/>
    </location>
</feature>
<keyword evidence="3" id="KW-0547">Nucleotide-binding</keyword>
<dbReference type="Gene3D" id="3.20.200.10">
    <property type="entry name" value="MHCK/EF2 kinase"/>
    <property type="match status" value="1"/>
</dbReference>
<dbReference type="SMART" id="SM00811">
    <property type="entry name" value="Alpha_kinase"/>
    <property type="match status" value="1"/>
</dbReference>
<evidence type="ECO:0000259" key="7">
    <source>
        <dbReference type="PROSITE" id="PS51158"/>
    </source>
</evidence>
<evidence type="ECO:0000256" key="3">
    <source>
        <dbReference type="ARBA" id="ARBA00022741"/>
    </source>
</evidence>
<evidence type="ECO:0000256" key="6">
    <source>
        <dbReference type="SAM" id="MobiDB-lite"/>
    </source>
</evidence>
<dbReference type="PANTHER" id="PTHR45992:SF11">
    <property type="entry name" value="ALPHA-TYPE PROTEIN KINASE DOMAIN-CONTAINING PROTEIN"/>
    <property type="match status" value="1"/>
</dbReference>
<keyword evidence="9" id="KW-1185">Reference proteome</keyword>
<keyword evidence="1" id="KW-0723">Serine/threonine-protein kinase</keyword>
<dbReference type="PROSITE" id="PS51158">
    <property type="entry name" value="ALPHA_KINASE"/>
    <property type="match status" value="1"/>
</dbReference>
<evidence type="ECO:0000256" key="4">
    <source>
        <dbReference type="ARBA" id="ARBA00022777"/>
    </source>
</evidence>
<dbReference type="AlphaFoldDB" id="A0A2J6TP05"/>
<accession>A0A2J6TP05</accession>
<dbReference type="PANTHER" id="PTHR45992">
    <property type="entry name" value="EUKARYOTIC ELONGATION FACTOR 2 KINASE-RELATED"/>
    <property type="match status" value="1"/>
</dbReference>
<keyword evidence="2" id="KW-0808">Transferase</keyword>
<sequence length="227" mass="25446">MLGEYPFAEGTFKLCWKAKYLDGFRRGETAIIKQFKEGCVYEEYYFNEEMIIIGVTEKIAKAFNKAKILGGDRLVRVSRPVIATSGNTGAKALVEPYIDMFEKFNSNSGWVNTDCDESGDAMQALSHFSYHESDGEYVLCDLQGGAYRDEFVLTDPIVLTKKGNLGPGDLGKEGMKSFFQKHQCNRYCKSHWITPSGGGRSRISSKKGTAYDLGSDPSRNPLSRWYS</sequence>
<dbReference type="InParanoid" id="A0A2J6TP05"/>
<dbReference type="RefSeq" id="XP_024741582.1">
    <property type="nucleotide sequence ID" value="XM_024874035.1"/>
</dbReference>
<dbReference type="Pfam" id="PF02816">
    <property type="entry name" value="Alpha_kinase"/>
    <property type="match status" value="1"/>
</dbReference>
<dbReference type="InterPro" id="IPR011009">
    <property type="entry name" value="Kinase-like_dom_sf"/>
</dbReference>
<organism evidence="8 9">
    <name type="scientific">Hyaloscypha bicolor E</name>
    <dbReference type="NCBI Taxonomy" id="1095630"/>
    <lineage>
        <taxon>Eukaryota</taxon>
        <taxon>Fungi</taxon>
        <taxon>Dikarya</taxon>
        <taxon>Ascomycota</taxon>
        <taxon>Pezizomycotina</taxon>
        <taxon>Leotiomycetes</taxon>
        <taxon>Helotiales</taxon>
        <taxon>Hyaloscyphaceae</taxon>
        <taxon>Hyaloscypha</taxon>
        <taxon>Hyaloscypha bicolor</taxon>
    </lineage>
</organism>
<dbReference type="SUPFAM" id="SSF56112">
    <property type="entry name" value="Protein kinase-like (PK-like)"/>
    <property type="match status" value="1"/>
</dbReference>
<evidence type="ECO:0000313" key="8">
    <source>
        <dbReference type="EMBL" id="PMD64678.1"/>
    </source>
</evidence>
<dbReference type="OrthoDB" id="301415at2759"/>
<dbReference type="EMBL" id="KZ613747">
    <property type="protein sequence ID" value="PMD64678.1"/>
    <property type="molecule type" value="Genomic_DNA"/>
</dbReference>
<proteinExistence type="predicted"/>
<dbReference type="GeneID" id="36582115"/>
<name>A0A2J6TP05_9HELO</name>
<dbReference type="STRING" id="1095630.A0A2J6TP05"/>
<dbReference type="GO" id="GO:0005524">
    <property type="term" value="F:ATP binding"/>
    <property type="evidence" value="ECO:0007669"/>
    <property type="project" value="UniProtKB-KW"/>
</dbReference>
<keyword evidence="4 8" id="KW-0418">Kinase</keyword>
<dbReference type="GO" id="GO:0004674">
    <property type="term" value="F:protein serine/threonine kinase activity"/>
    <property type="evidence" value="ECO:0007669"/>
    <property type="project" value="UniProtKB-KW"/>
</dbReference>
<evidence type="ECO:0000256" key="5">
    <source>
        <dbReference type="ARBA" id="ARBA00022840"/>
    </source>
</evidence>
<evidence type="ECO:0000313" key="9">
    <source>
        <dbReference type="Proteomes" id="UP000235371"/>
    </source>
</evidence>
<gene>
    <name evidence="8" type="ORF">K444DRAFT_520274</name>
</gene>
<feature type="region of interest" description="Disordered" evidence="6">
    <location>
        <begin position="196"/>
        <end position="215"/>
    </location>
</feature>
<protein>
    <submittedName>
        <fullName evidence="8">Kinase-like protein</fullName>
    </submittedName>
</protein>
<dbReference type="InterPro" id="IPR004166">
    <property type="entry name" value="a-kinase_dom"/>
</dbReference>
<reference evidence="8 9" key="1">
    <citation type="submission" date="2016-04" db="EMBL/GenBank/DDBJ databases">
        <title>A degradative enzymes factory behind the ericoid mycorrhizal symbiosis.</title>
        <authorList>
            <consortium name="DOE Joint Genome Institute"/>
            <person name="Martino E."/>
            <person name="Morin E."/>
            <person name="Grelet G."/>
            <person name="Kuo A."/>
            <person name="Kohler A."/>
            <person name="Daghino S."/>
            <person name="Barry K."/>
            <person name="Choi C."/>
            <person name="Cichocki N."/>
            <person name="Clum A."/>
            <person name="Copeland A."/>
            <person name="Hainaut M."/>
            <person name="Haridas S."/>
            <person name="Labutti K."/>
            <person name="Lindquist E."/>
            <person name="Lipzen A."/>
            <person name="Khouja H.-R."/>
            <person name="Murat C."/>
            <person name="Ohm R."/>
            <person name="Olson A."/>
            <person name="Spatafora J."/>
            <person name="Veneault-Fourrey C."/>
            <person name="Henrissat B."/>
            <person name="Grigoriev I."/>
            <person name="Martin F."/>
            <person name="Perotto S."/>
        </authorList>
    </citation>
    <scope>NUCLEOTIDE SEQUENCE [LARGE SCALE GENOMIC DNA]</scope>
    <source>
        <strain evidence="8 9">E</strain>
    </source>
</reference>